<keyword evidence="2" id="KW-0732">Signal</keyword>
<feature type="chain" id="PRO_5040343102" evidence="2">
    <location>
        <begin position="23"/>
        <end position="93"/>
    </location>
</feature>
<name>A0A9P5U8U1_9AGAR</name>
<dbReference type="AlphaFoldDB" id="A0A9P5U8U1"/>
<comment type="caution">
    <text evidence="3">The sequence shown here is derived from an EMBL/GenBank/DDBJ whole genome shotgun (WGS) entry which is preliminary data.</text>
</comment>
<accession>A0A9P5U8U1</accession>
<keyword evidence="4" id="KW-1185">Reference proteome</keyword>
<evidence type="ECO:0000256" key="1">
    <source>
        <dbReference type="SAM" id="MobiDB-lite"/>
    </source>
</evidence>
<protein>
    <submittedName>
        <fullName evidence="3">Uncharacterized protein</fullName>
    </submittedName>
</protein>
<feature type="region of interest" description="Disordered" evidence="1">
    <location>
        <begin position="26"/>
        <end position="66"/>
    </location>
</feature>
<dbReference type="Proteomes" id="UP000772434">
    <property type="component" value="Unassembled WGS sequence"/>
</dbReference>
<evidence type="ECO:0000256" key="2">
    <source>
        <dbReference type="SAM" id="SignalP"/>
    </source>
</evidence>
<gene>
    <name evidence="3" type="ORF">BDP27DRAFT_1324104</name>
</gene>
<evidence type="ECO:0000313" key="3">
    <source>
        <dbReference type="EMBL" id="KAF9070277.1"/>
    </source>
</evidence>
<reference evidence="3" key="1">
    <citation type="submission" date="2020-11" db="EMBL/GenBank/DDBJ databases">
        <authorList>
            <consortium name="DOE Joint Genome Institute"/>
            <person name="Ahrendt S."/>
            <person name="Riley R."/>
            <person name="Andreopoulos W."/>
            <person name="Labutti K."/>
            <person name="Pangilinan J."/>
            <person name="Ruiz-Duenas F.J."/>
            <person name="Barrasa J.M."/>
            <person name="Sanchez-Garcia M."/>
            <person name="Camarero S."/>
            <person name="Miyauchi S."/>
            <person name="Serrano A."/>
            <person name="Linde D."/>
            <person name="Babiker R."/>
            <person name="Drula E."/>
            <person name="Ayuso-Fernandez I."/>
            <person name="Pacheco R."/>
            <person name="Padilla G."/>
            <person name="Ferreira P."/>
            <person name="Barriuso J."/>
            <person name="Kellner H."/>
            <person name="Castanera R."/>
            <person name="Alfaro M."/>
            <person name="Ramirez L."/>
            <person name="Pisabarro A.G."/>
            <person name="Kuo A."/>
            <person name="Tritt A."/>
            <person name="Lipzen A."/>
            <person name="He G."/>
            <person name="Yan M."/>
            <person name="Ng V."/>
            <person name="Cullen D."/>
            <person name="Martin F."/>
            <person name="Rosso M.-N."/>
            <person name="Henrissat B."/>
            <person name="Hibbett D."/>
            <person name="Martinez A.T."/>
            <person name="Grigoriev I.V."/>
        </authorList>
    </citation>
    <scope>NUCLEOTIDE SEQUENCE</scope>
    <source>
        <strain evidence="3">AH 40177</strain>
    </source>
</reference>
<dbReference type="EMBL" id="JADNRY010000042">
    <property type="protein sequence ID" value="KAF9070277.1"/>
    <property type="molecule type" value="Genomic_DNA"/>
</dbReference>
<organism evidence="3 4">
    <name type="scientific">Rhodocollybia butyracea</name>
    <dbReference type="NCBI Taxonomy" id="206335"/>
    <lineage>
        <taxon>Eukaryota</taxon>
        <taxon>Fungi</taxon>
        <taxon>Dikarya</taxon>
        <taxon>Basidiomycota</taxon>
        <taxon>Agaricomycotina</taxon>
        <taxon>Agaricomycetes</taxon>
        <taxon>Agaricomycetidae</taxon>
        <taxon>Agaricales</taxon>
        <taxon>Marasmiineae</taxon>
        <taxon>Omphalotaceae</taxon>
        <taxon>Rhodocollybia</taxon>
    </lineage>
</organism>
<evidence type="ECO:0000313" key="4">
    <source>
        <dbReference type="Proteomes" id="UP000772434"/>
    </source>
</evidence>
<proteinExistence type="predicted"/>
<feature type="signal peptide" evidence="2">
    <location>
        <begin position="1"/>
        <end position="22"/>
    </location>
</feature>
<sequence length="93" mass="10590">MHLSSIIKIVSLSLLTATTVIARPLHKKKDDGISDNEDFGERDKVAEDPNGAFPATDFSGPEFFPKTEPENERYLFFFRRKRQFSCNGSKCTF</sequence>